<proteinExistence type="inferred from homology"/>
<dbReference type="GO" id="GO:0005886">
    <property type="term" value="C:plasma membrane"/>
    <property type="evidence" value="ECO:0007669"/>
    <property type="project" value="UniProtKB-SubCell"/>
</dbReference>
<evidence type="ECO:0000313" key="11">
    <source>
        <dbReference type="EMBL" id="MBC5580073.1"/>
    </source>
</evidence>
<feature type="transmembrane region" description="Helical" evidence="10">
    <location>
        <begin position="48"/>
        <end position="74"/>
    </location>
</feature>
<dbReference type="GO" id="GO:0042910">
    <property type="term" value="F:xenobiotic transmembrane transporter activity"/>
    <property type="evidence" value="ECO:0007669"/>
    <property type="project" value="InterPro"/>
</dbReference>
<keyword evidence="8 10" id="KW-0472">Membrane</keyword>
<evidence type="ECO:0000256" key="4">
    <source>
        <dbReference type="ARBA" id="ARBA00022448"/>
    </source>
</evidence>
<comment type="similarity">
    <text evidence="2">Belongs to the multi antimicrobial extrusion (MATE) (TC 2.A.66.1) family. MepA subfamily.</text>
</comment>
<evidence type="ECO:0000256" key="7">
    <source>
        <dbReference type="ARBA" id="ARBA00022989"/>
    </source>
</evidence>
<accession>A0A923L0T9</accession>
<evidence type="ECO:0000256" key="9">
    <source>
        <dbReference type="ARBA" id="ARBA00023251"/>
    </source>
</evidence>
<feature type="transmembrane region" description="Helical" evidence="10">
    <location>
        <begin position="428"/>
        <end position="446"/>
    </location>
</feature>
<dbReference type="NCBIfam" id="TIGR00797">
    <property type="entry name" value="matE"/>
    <property type="match status" value="1"/>
</dbReference>
<evidence type="ECO:0000256" key="1">
    <source>
        <dbReference type="ARBA" id="ARBA00004651"/>
    </source>
</evidence>
<keyword evidence="4" id="KW-0813">Transport</keyword>
<dbReference type="PANTHER" id="PTHR43823">
    <property type="entry name" value="SPORULATION PROTEIN YKVU"/>
    <property type="match status" value="1"/>
</dbReference>
<dbReference type="GO" id="GO:0015297">
    <property type="term" value="F:antiporter activity"/>
    <property type="evidence" value="ECO:0007669"/>
    <property type="project" value="InterPro"/>
</dbReference>
<feature type="transmembrane region" description="Helical" evidence="10">
    <location>
        <begin position="137"/>
        <end position="155"/>
    </location>
</feature>
<sequence>MARLNDLGRDKVGGLVLRLAIPAMLAQFVNVLYSIVDRMYIGNISGVGGLALAGAGVCGPIVSLISSFAFLVGVGGAPLLAMRMGEGNRKGAQAILANCFLMLLGLSVLLTAVFLAAKEPLLHWFGASEATYPYANSYLTVYLLGTVFSILSVGLNQFIVCQGFSTIGMATVLIGAISNILLDPVFIFVLDQGVAGAAAATVLSQAASCAFTLIFLFGGRTRVRITFQGYDLRIMRRVLTFGVSPFLITASDSVILIALNSVLQRYGGPQGGDMYITCATIVQSYMQLITMPLGGITGGTQPVLSFNYGAKKIDRIRSGFRSILALCAAFNGVMLLISQVIPQVFVRIFTQDPQYTALSVWGIRVFTCGILVLAFQYTFVDGLTALGIARIAVPLSLLRKGLFLGATLLLPPLFGAKAAFFAEPIADVTGGLISSAVFALVIGKILKKRQEMPDGAALYE</sequence>
<evidence type="ECO:0000313" key="12">
    <source>
        <dbReference type="Proteomes" id="UP000659630"/>
    </source>
</evidence>
<reference evidence="11" key="1">
    <citation type="submission" date="2020-08" db="EMBL/GenBank/DDBJ databases">
        <title>Genome public.</title>
        <authorList>
            <person name="Liu C."/>
            <person name="Sun Q."/>
        </authorList>
    </citation>
    <scope>NUCLEOTIDE SEQUENCE</scope>
    <source>
        <strain evidence="11">BX8</strain>
    </source>
</reference>
<dbReference type="AlphaFoldDB" id="A0A923L0T9"/>
<name>A0A923L0T9_9FIRM</name>
<dbReference type="InterPro" id="IPR045070">
    <property type="entry name" value="MATE_MepA-like"/>
</dbReference>
<protein>
    <recommendedName>
        <fullName evidence="3">Multidrug export protein MepA</fullName>
    </recommendedName>
</protein>
<feature type="transmembrane region" description="Helical" evidence="10">
    <location>
        <begin position="12"/>
        <end position="36"/>
    </location>
</feature>
<evidence type="ECO:0000256" key="6">
    <source>
        <dbReference type="ARBA" id="ARBA00022692"/>
    </source>
</evidence>
<feature type="transmembrane region" description="Helical" evidence="10">
    <location>
        <begin position="95"/>
        <end position="117"/>
    </location>
</feature>
<evidence type="ECO:0000256" key="5">
    <source>
        <dbReference type="ARBA" id="ARBA00022475"/>
    </source>
</evidence>
<gene>
    <name evidence="11" type="ORF">H8S23_00965</name>
</gene>
<feature type="transmembrane region" description="Helical" evidence="10">
    <location>
        <begin position="401"/>
        <end position="422"/>
    </location>
</feature>
<evidence type="ECO:0000256" key="10">
    <source>
        <dbReference type="SAM" id="Phobius"/>
    </source>
</evidence>
<comment type="subcellular location">
    <subcellularLocation>
        <location evidence="1">Cell membrane</location>
        <topology evidence="1">Multi-pass membrane protein</topology>
    </subcellularLocation>
</comment>
<dbReference type="InterPro" id="IPR048279">
    <property type="entry name" value="MdtK-like"/>
</dbReference>
<evidence type="ECO:0000256" key="3">
    <source>
        <dbReference type="ARBA" id="ARBA00022106"/>
    </source>
</evidence>
<evidence type="ECO:0000256" key="2">
    <source>
        <dbReference type="ARBA" id="ARBA00008417"/>
    </source>
</evidence>
<dbReference type="GO" id="GO:0046677">
    <property type="term" value="P:response to antibiotic"/>
    <property type="evidence" value="ECO:0007669"/>
    <property type="project" value="UniProtKB-KW"/>
</dbReference>
<feature type="transmembrane region" description="Helical" evidence="10">
    <location>
        <begin position="167"/>
        <end position="190"/>
    </location>
</feature>
<dbReference type="Proteomes" id="UP000659630">
    <property type="component" value="Unassembled WGS sequence"/>
</dbReference>
<keyword evidence="5" id="KW-1003">Cell membrane</keyword>
<evidence type="ECO:0000256" key="8">
    <source>
        <dbReference type="ARBA" id="ARBA00023136"/>
    </source>
</evidence>
<dbReference type="PIRSF" id="PIRSF006603">
    <property type="entry name" value="DinF"/>
    <property type="match status" value="1"/>
</dbReference>
<keyword evidence="6 10" id="KW-0812">Transmembrane</keyword>
<feature type="transmembrane region" description="Helical" evidence="10">
    <location>
        <begin position="361"/>
        <end position="380"/>
    </location>
</feature>
<dbReference type="EMBL" id="JACONZ010000001">
    <property type="protein sequence ID" value="MBC5580073.1"/>
    <property type="molecule type" value="Genomic_DNA"/>
</dbReference>
<comment type="caution">
    <text evidence="11">The sequence shown here is derived from an EMBL/GenBank/DDBJ whole genome shotgun (WGS) entry which is preliminary data.</text>
</comment>
<dbReference type="InterPro" id="IPR051327">
    <property type="entry name" value="MATE_MepA_subfamily"/>
</dbReference>
<dbReference type="PANTHER" id="PTHR43823:SF3">
    <property type="entry name" value="MULTIDRUG EXPORT PROTEIN MEPA"/>
    <property type="match status" value="1"/>
</dbReference>
<keyword evidence="12" id="KW-1185">Reference proteome</keyword>
<keyword evidence="7 10" id="KW-1133">Transmembrane helix</keyword>
<feature type="transmembrane region" description="Helical" evidence="10">
    <location>
        <begin position="319"/>
        <end position="341"/>
    </location>
</feature>
<dbReference type="InterPro" id="IPR002528">
    <property type="entry name" value="MATE_fam"/>
</dbReference>
<organism evidence="11 12">
    <name type="scientific">Anaerofilum hominis</name>
    <dbReference type="NCBI Taxonomy" id="2763016"/>
    <lineage>
        <taxon>Bacteria</taxon>
        <taxon>Bacillati</taxon>
        <taxon>Bacillota</taxon>
        <taxon>Clostridia</taxon>
        <taxon>Eubacteriales</taxon>
        <taxon>Oscillospiraceae</taxon>
        <taxon>Anaerofilum</taxon>
    </lineage>
</organism>
<dbReference type="CDD" id="cd13143">
    <property type="entry name" value="MATE_MepA_like"/>
    <property type="match status" value="1"/>
</dbReference>
<feature type="transmembrane region" description="Helical" evidence="10">
    <location>
        <begin position="238"/>
        <end position="262"/>
    </location>
</feature>
<dbReference type="Pfam" id="PF01554">
    <property type="entry name" value="MatE"/>
    <property type="match status" value="2"/>
</dbReference>
<keyword evidence="9" id="KW-0046">Antibiotic resistance</keyword>
<dbReference type="RefSeq" id="WP_186886446.1">
    <property type="nucleotide sequence ID" value="NZ_JACONZ010000001.1"/>
</dbReference>
<feature type="transmembrane region" description="Helical" evidence="10">
    <location>
        <begin position="196"/>
        <end position="217"/>
    </location>
</feature>